<feature type="region of interest" description="Disordered" evidence="1">
    <location>
        <begin position="1"/>
        <end position="65"/>
    </location>
</feature>
<dbReference type="Proteomes" id="UP000658997">
    <property type="component" value="Unassembled WGS sequence"/>
</dbReference>
<proteinExistence type="predicted"/>
<accession>A0A8H8QM35</accession>
<feature type="compositionally biased region" description="Polar residues" evidence="1">
    <location>
        <begin position="30"/>
        <end position="44"/>
    </location>
</feature>
<name>A0A8H8QM35_9BASI</name>
<protein>
    <submittedName>
        <fullName evidence="2">Uncharacterized protein</fullName>
    </submittedName>
</protein>
<sequence length="169" mass="18534">MLPVKVGFELEYEADDDDGEEGAERFKGFENSSGQRWSDSSKTARAQAERSVERSSTLPSPPAKRGRAILLSVTGDISLLAEPSFSNPLPSSSPLLPPIPFIDLLDTFLSFRYLNQQGGISSRHDAAPHTLHTRTKANQTTTVVLFKRLYLGEEQRKLPSQGKIAPPPA</sequence>
<evidence type="ECO:0000256" key="1">
    <source>
        <dbReference type="SAM" id="MobiDB-lite"/>
    </source>
</evidence>
<organism evidence="2 3">
    <name type="scientific">Ustilago bromivora</name>
    <dbReference type="NCBI Taxonomy" id="307758"/>
    <lineage>
        <taxon>Eukaryota</taxon>
        <taxon>Fungi</taxon>
        <taxon>Dikarya</taxon>
        <taxon>Basidiomycota</taxon>
        <taxon>Ustilaginomycotina</taxon>
        <taxon>Ustilaginomycetes</taxon>
        <taxon>Ustilaginales</taxon>
        <taxon>Ustilaginaceae</taxon>
        <taxon>Ustilago</taxon>
    </lineage>
</organism>
<comment type="caution">
    <text evidence="2">The sequence shown here is derived from an EMBL/GenBank/DDBJ whole genome shotgun (WGS) entry which is preliminary data.</text>
</comment>
<gene>
    <name evidence="2" type="ORF">UBRO2_03107</name>
</gene>
<evidence type="ECO:0000313" key="2">
    <source>
        <dbReference type="EMBL" id="SYW79423.1"/>
    </source>
</evidence>
<keyword evidence="3" id="KW-1185">Reference proteome</keyword>
<reference evidence="2" key="1">
    <citation type="submission" date="2018-08" db="EMBL/GenBank/DDBJ databases">
        <authorList>
            <person name="Guldener U."/>
        </authorList>
    </citation>
    <scope>NUCLEOTIDE SEQUENCE</scope>
    <source>
        <strain evidence="2">UB2</strain>
    </source>
</reference>
<feature type="compositionally biased region" description="Acidic residues" evidence="1">
    <location>
        <begin position="10"/>
        <end position="21"/>
    </location>
</feature>
<evidence type="ECO:0000313" key="3">
    <source>
        <dbReference type="Proteomes" id="UP000658997"/>
    </source>
</evidence>
<dbReference type="AlphaFoldDB" id="A0A8H8QM35"/>
<dbReference type="EMBL" id="ULHB01000054">
    <property type="protein sequence ID" value="SYW79423.1"/>
    <property type="molecule type" value="Genomic_DNA"/>
</dbReference>